<reference evidence="2 3" key="1">
    <citation type="submission" date="2024-11" db="EMBL/GenBank/DDBJ databases">
        <title>Adaptive evolution of stress response genes in parasites aligns with host niche diversity.</title>
        <authorList>
            <person name="Hahn C."/>
            <person name="Resl P."/>
        </authorList>
    </citation>
    <scope>NUCLEOTIDE SEQUENCE [LARGE SCALE GENOMIC DNA]</scope>
    <source>
        <strain evidence="2">EGGRZ-B1_66</strain>
        <tissue evidence="2">Body</tissue>
    </source>
</reference>
<feature type="region of interest" description="Disordered" evidence="1">
    <location>
        <begin position="18"/>
        <end position="49"/>
    </location>
</feature>
<gene>
    <name evidence="2" type="ORF">Ciccas_003549</name>
</gene>
<comment type="caution">
    <text evidence="2">The sequence shown here is derived from an EMBL/GenBank/DDBJ whole genome shotgun (WGS) entry which is preliminary data.</text>
</comment>
<feature type="compositionally biased region" description="Polar residues" evidence="1">
    <location>
        <begin position="25"/>
        <end position="48"/>
    </location>
</feature>
<dbReference type="Proteomes" id="UP001626550">
    <property type="component" value="Unassembled WGS sequence"/>
</dbReference>
<evidence type="ECO:0000313" key="3">
    <source>
        <dbReference type="Proteomes" id="UP001626550"/>
    </source>
</evidence>
<dbReference type="EMBL" id="JBJKFK010000330">
    <property type="protein sequence ID" value="KAL3317788.1"/>
    <property type="molecule type" value="Genomic_DNA"/>
</dbReference>
<accession>A0ABD2QEH2</accession>
<protein>
    <submittedName>
        <fullName evidence="2">Uncharacterized protein</fullName>
    </submittedName>
</protein>
<evidence type="ECO:0000256" key="1">
    <source>
        <dbReference type="SAM" id="MobiDB-lite"/>
    </source>
</evidence>
<name>A0ABD2QEH2_9PLAT</name>
<evidence type="ECO:0000313" key="2">
    <source>
        <dbReference type="EMBL" id="KAL3317788.1"/>
    </source>
</evidence>
<organism evidence="2 3">
    <name type="scientific">Cichlidogyrus casuarinus</name>
    <dbReference type="NCBI Taxonomy" id="1844966"/>
    <lineage>
        <taxon>Eukaryota</taxon>
        <taxon>Metazoa</taxon>
        <taxon>Spiralia</taxon>
        <taxon>Lophotrochozoa</taxon>
        <taxon>Platyhelminthes</taxon>
        <taxon>Monogenea</taxon>
        <taxon>Monopisthocotylea</taxon>
        <taxon>Dactylogyridea</taxon>
        <taxon>Ancyrocephalidae</taxon>
        <taxon>Cichlidogyrus</taxon>
    </lineage>
</organism>
<sequence>MAKIGRLLGLLDGKQQAEAEETKNARSLSTLSNAPSTVSKQAKSSPPNGETEFLFAAKKIANAKKKQELIQAIVDIGQSLGILDEKQCVSLPLSNFFPI</sequence>
<proteinExistence type="predicted"/>
<keyword evidence="3" id="KW-1185">Reference proteome</keyword>
<dbReference type="AlphaFoldDB" id="A0ABD2QEH2"/>